<dbReference type="HAMAP" id="MF_00170">
    <property type="entry name" value="Rib_5P_isom_A"/>
    <property type="match status" value="1"/>
</dbReference>
<sequence length="263" mass="27064">MYNVFPLAARLRNQSMKTEGGSETAKRNAGERAAEEVTDGSVVGLGTGSTAAYAIEAIGRAVDDGLDVRGIPTSFQSRQLALEVGIPLTSLDAVDGVDLAIDGADQVRDDPSPNAETDANATAANSNGGGTLIKGGGGAHAREKLVAAAADRYLVVADPSKLIPELDRSVPVEILPAAHTTVAERVRELGGEPTLRDAEHKDGPVVTDNGNLVLDVAFGPIDSPAELATTLASIPGVVEHGLFIGLADATYVGTDDGVEKRTY</sequence>
<dbReference type="Proteomes" id="UP000011648">
    <property type="component" value="Unassembled WGS sequence"/>
</dbReference>
<accession>L9ZS99</accession>
<dbReference type="GO" id="GO:0006014">
    <property type="term" value="P:D-ribose metabolic process"/>
    <property type="evidence" value="ECO:0007669"/>
    <property type="project" value="TreeGrafter"/>
</dbReference>
<feature type="binding site" evidence="3">
    <location>
        <begin position="47"/>
        <end position="50"/>
    </location>
    <ligand>
        <name>substrate</name>
    </ligand>
</feature>
<dbReference type="EC" id="5.3.1.6" evidence="3"/>
<feature type="active site" description="Proton acceptor" evidence="3">
    <location>
        <position position="143"/>
    </location>
</feature>
<keyword evidence="6" id="KW-1185">Reference proteome</keyword>
<dbReference type="AlphaFoldDB" id="L9ZS99"/>
<feature type="compositionally biased region" description="Low complexity" evidence="4">
    <location>
        <begin position="114"/>
        <end position="126"/>
    </location>
</feature>
<dbReference type="FunFam" id="3.30.70.260:FF:000018">
    <property type="entry name" value="Ribose-5-phosphate isomerase A"/>
    <property type="match status" value="1"/>
</dbReference>
<comment type="similarity">
    <text evidence="1 3">Belongs to the ribose 5-phosphate isomerase family.</text>
</comment>
<dbReference type="PATRIC" id="fig|1230458.4.peg.3321"/>
<protein>
    <recommendedName>
        <fullName evidence="3">Ribose-5-phosphate isomerase A</fullName>
        <ecNumber evidence="3">5.3.1.6</ecNumber>
    </recommendedName>
    <alternativeName>
        <fullName evidence="3">Phosphoriboisomerase A</fullName>
        <shortName evidence="3">PRI</shortName>
    </alternativeName>
</protein>
<dbReference type="NCBIfam" id="NF001924">
    <property type="entry name" value="PRK00702.1"/>
    <property type="match status" value="1"/>
</dbReference>
<evidence type="ECO:0000256" key="3">
    <source>
        <dbReference type="HAMAP-Rule" id="MF_00170"/>
    </source>
</evidence>
<dbReference type="GO" id="GO:0005829">
    <property type="term" value="C:cytosol"/>
    <property type="evidence" value="ECO:0007669"/>
    <property type="project" value="TreeGrafter"/>
</dbReference>
<dbReference type="CDD" id="cd01398">
    <property type="entry name" value="RPI_A"/>
    <property type="match status" value="1"/>
</dbReference>
<dbReference type="SUPFAM" id="SSF75445">
    <property type="entry name" value="D-ribose-5-phosphate isomerase (RpiA), lid domain"/>
    <property type="match status" value="1"/>
</dbReference>
<reference evidence="5 6" key="1">
    <citation type="journal article" date="2014" name="PLoS Genet.">
        <title>Phylogenetically driven sequencing of extremely halophilic archaea reveals strategies for static and dynamic osmo-response.</title>
        <authorList>
            <person name="Becker E.A."/>
            <person name="Seitzer P.M."/>
            <person name="Tritt A."/>
            <person name="Larsen D."/>
            <person name="Krusor M."/>
            <person name="Yao A.I."/>
            <person name="Wu D."/>
            <person name="Madern D."/>
            <person name="Eisen J.A."/>
            <person name="Darling A.E."/>
            <person name="Facciotti M.T."/>
        </authorList>
    </citation>
    <scope>NUCLEOTIDE SEQUENCE [LARGE SCALE GENOMIC DNA]</scope>
    <source>
        <strain evidence="5 6">DSM 12281</strain>
    </source>
</reference>
<comment type="caution">
    <text evidence="5">The sequence shown here is derived from an EMBL/GenBank/DDBJ whole genome shotgun (WGS) entry which is preliminary data.</text>
</comment>
<keyword evidence="2 3" id="KW-0413">Isomerase</keyword>
<gene>
    <name evidence="3" type="primary">rpiA</name>
    <name evidence="5" type="ORF">C484_16369</name>
</gene>
<organism evidence="5 6">
    <name type="scientific">Natrialba taiwanensis DSM 12281</name>
    <dbReference type="NCBI Taxonomy" id="1230458"/>
    <lineage>
        <taxon>Archaea</taxon>
        <taxon>Methanobacteriati</taxon>
        <taxon>Methanobacteriota</taxon>
        <taxon>Stenosarchaea group</taxon>
        <taxon>Halobacteria</taxon>
        <taxon>Halobacteriales</taxon>
        <taxon>Natrialbaceae</taxon>
        <taxon>Natrialba</taxon>
    </lineage>
</organism>
<dbReference type="GO" id="GO:0004751">
    <property type="term" value="F:ribose-5-phosphate isomerase activity"/>
    <property type="evidence" value="ECO:0007669"/>
    <property type="project" value="UniProtKB-UniRule"/>
</dbReference>
<dbReference type="Gene3D" id="3.30.70.260">
    <property type="match status" value="1"/>
</dbReference>
<evidence type="ECO:0000256" key="2">
    <source>
        <dbReference type="ARBA" id="ARBA00023235"/>
    </source>
</evidence>
<dbReference type="Gene3D" id="3.40.50.1360">
    <property type="match status" value="1"/>
</dbReference>
<comment type="function">
    <text evidence="3">Catalyzes the reversible conversion of ribose-5-phosphate to ribulose 5-phosphate.</text>
</comment>
<feature type="binding site" evidence="3">
    <location>
        <position position="161"/>
    </location>
    <ligand>
        <name>substrate</name>
    </ligand>
</feature>
<dbReference type="InterPro" id="IPR020672">
    <property type="entry name" value="Ribose5P_isomerase_typA_subgr"/>
</dbReference>
<feature type="compositionally biased region" description="Basic and acidic residues" evidence="4">
    <location>
        <begin position="24"/>
        <end position="34"/>
    </location>
</feature>
<dbReference type="PANTHER" id="PTHR11934">
    <property type="entry name" value="RIBOSE-5-PHOSPHATE ISOMERASE"/>
    <property type="match status" value="1"/>
</dbReference>
<dbReference type="InterPro" id="IPR004788">
    <property type="entry name" value="Ribose5P_isomerase_type_A"/>
</dbReference>
<evidence type="ECO:0000256" key="1">
    <source>
        <dbReference type="ARBA" id="ARBA00008088"/>
    </source>
</evidence>
<name>L9ZS99_9EURY</name>
<feature type="region of interest" description="Disordered" evidence="4">
    <location>
        <begin position="15"/>
        <end position="34"/>
    </location>
</feature>
<dbReference type="InterPro" id="IPR037171">
    <property type="entry name" value="NagB/RpiA_transferase-like"/>
</dbReference>
<feature type="binding site" evidence="3">
    <location>
        <begin position="102"/>
        <end position="105"/>
    </location>
    <ligand>
        <name>substrate</name>
    </ligand>
</feature>
<evidence type="ECO:0000313" key="5">
    <source>
        <dbReference type="EMBL" id="ELY88003.1"/>
    </source>
</evidence>
<comment type="subunit">
    <text evidence="3">Homodimer.</text>
</comment>
<dbReference type="UniPathway" id="UPA00115">
    <property type="reaction ID" value="UER00412"/>
</dbReference>
<comment type="catalytic activity">
    <reaction evidence="3">
        <text>aldehydo-D-ribose 5-phosphate = D-ribulose 5-phosphate</text>
        <dbReference type="Rhea" id="RHEA:14657"/>
        <dbReference type="ChEBI" id="CHEBI:58121"/>
        <dbReference type="ChEBI" id="CHEBI:58273"/>
        <dbReference type="EC" id="5.3.1.6"/>
    </reaction>
</comment>
<feature type="binding site" evidence="3">
    <location>
        <begin position="134"/>
        <end position="137"/>
    </location>
    <ligand>
        <name>substrate</name>
    </ligand>
</feature>
<evidence type="ECO:0000313" key="6">
    <source>
        <dbReference type="Proteomes" id="UP000011648"/>
    </source>
</evidence>
<dbReference type="Pfam" id="PF06026">
    <property type="entry name" value="Rib_5-P_isom_A"/>
    <property type="match status" value="2"/>
</dbReference>
<dbReference type="GO" id="GO:0009052">
    <property type="term" value="P:pentose-phosphate shunt, non-oxidative branch"/>
    <property type="evidence" value="ECO:0007669"/>
    <property type="project" value="UniProtKB-UniRule"/>
</dbReference>
<dbReference type="STRING" id="1230458.C484_16369"/>
<dbReference type="PANTHER" id="PTHR11934:SF0">
    <property type="entry name" value="RIBOSE-5-PHOSPHATE ISOMERASE"/>
    <property type="match status" value="1"/>
</dbReference>
<feature type="region of interest" description="Disordered" evidence="4">
    <location>
        <begin position="105"/>
        <end position="130"/>
    </location>
</feature>
<proteinExistence type="inferred from homology"/>
<dbReference type="EMBL" id="AOIL01000052">
    <property type="protein sequence ID" value="ELY88003.1"/>
    <property type="molecule type" value="Genomic_DNA"/>
</dbReference>
<evidence type="ECO:0000256" key="4">
    <source>
        <dbReference type="SAM" id="MobiDB-lite"/>
    </source>
</evidence>
<comment type="pathway">
    <text evidence="3">Carbohydrate degradation; pentose phosphate pathway; D-ribose 5-phosphate from D-ribulose 5-phosphate (non-oxidative stage): step 1/1.</text>
</comment>
<dbReference type="SUPFAM" id="SSF100950">
    <property type="entry name" value="NagB/RpiA/CoA transferase-like"/>
    <property type="match status" value="1"/>
</dbReference>
<dbReference type="NCBIfam" id="TIGR00021">
    <property type="entry name" value="rpiA"/>
    <property type="match status" value="1"/>
</dbReference>